<gene>
    <name evidence="1" type="ORF">VFH_IV096920</name>
</gene>
<name>A0AAV1AGT6_VICFA</name>
<keyword evidence="2" id="KW-1185">Reference proteome</keyword>
<evidence type="ECO:0000313" key="2">
    <source>
        <dbReference type="Proteomes" id="UP001157006"/>
    </source>
</evidence>
<dbReference type="AlphaFoldDB" id="A0AAV1AGT6"/>
<dbReference type="EMBL" id="OX451739">
    <property type="protein sequence ID" value="CAI8608667.1"/>
    <property type="molecule type" value="Genomic_DNA"/>
</dbReference>
<proteinExistence type="predicted"/>
<accession>A0AAV1AGT6</accession>
<dbReference type="Proteomes" id="UP001157006">
    <property type="component" value="Chromosome 4"/>
</dbReference>
<protein>
    <submittedName>
        <fullName evidence="1">Uncharacterized protein</fullName>
    </submittedName>
</protein>
<sequence length="131" mass="14396">MVSSLFVYRRSFRSLSTLHHSFSSTLTLPISNHISSSCSRLQSSAKLVGVQSRTFRSTSISLLSSCVTTELRATKTRRKKRDPAAAALVPSVPRVSSLQLCFFLFLGLGLPTTRPISLDPLHLPSTQPNCF</sequence>
<evidence type="ECO:0000313" key="1">
    <source>
        <dbReference type="EMBL" id="CAI8608667.1"/>
    </source>
</evidence>
<organism evidence="1 2">
    <name type="scientific">Vicia faba</name>
    <name type="common">Broad bean</name>
    <name type="synonym">Faba vulgaris</name>
    <dbReference type="NCBI Taxonomy" id="3906"/>
    <lineage>
        <taxon>Eukaryota</taxon>
        <taxon>Viridiplantae</taxon>
        <taxon>Streptophyta</taxon>
        <taxon>Embryophyta</taxon>
        <taxon>Tracheophyta</taxon>
        <taxon>Spermatophyta</taxon>
        <taxon>Magnoliopsida</taxon>
        <taxon>eudicotyledons</taxon>
        <taxon>Gunneridae</taxon>
        <taxon>Pentapetalae</taxon>
        <taxon>rosids</taxon>
        <taxon>fabids</taxon>
        <taxon>Fabales</taxon>
        <taxon>Fabaceae</taxon>
        <taxon>Papilionoideae</taxon>
        <taxon>50 kb inversion clade</taxon>
        <taxon>NPAAA clade</taxon>
        <taxon>Hologalegina</taxon>
        <taxon>IRL clade</taxon>
        <taxon>Fabeae</taxon>
        <taxon>Vicia</taxon>
    </lineage>
</organism>
<reference evidence="1 2" key="1">
    <citation type="submission" date="2023-01" db="EMBL/GenBank/DDBJ databases">
        <authorList>
            <person name="Kreplak J."/>
        </authorList>
    </citation>
    <scope>NUCLEOTIDE SEQUENCE [LARGE SCALE GENOMIC DNA]</scope>
</reference>